<evidence type="ECO:0000313" key="3">
    <source>
        <dbReference type="Proteomes" id="UP000252558"/>
    </source>
</evidence>
<dbReference type="EMBL" id="QPID01000002">
    <property type="protein sequence ID" value="RCU51539.1"/>
    <property type="molecule type" value="Genomic_DNA"/>
</dbReference>
<keyword evidence="1" id="KW-0732">Signal</keyword>
<sequence>MKKIVLVMIAVMLSFSAHADADKGKKYYLKYLRPYFEINGQEFASEHLKVEWKRFFKNDGKKFIKKFSKQYPQAQEFLESDTFQKIAPDVADFAIKYAADSGELADCN</sequence>
<name>A0A368NPZ4_9GAMM</name>
<dbReference type="Proteomes" id="UP000252558">
    <property type="component" value="Unassembled WGS sequence"/>
</dbReference>
<dbReference type="RefSeq" id="WP_114336968.1">
    <property type="nucleotide sequence ID" value="NZ_QPID01000002.1"/>
</dbReference>
<organism evidence="2 3">
    <name type="scientific">Corallincola holothuriorum</name>
    <dbReference type="NCBI Taxonomy" id="2282215"/>
    <lineage>
        <taxon>Bacteria</taxon>
        <taxon>Pseudomonadati</taxon>
        <taxon>Pseudomonadota</taxon>
        <taxon>Gammaproteobacteria</taxon>
        <taxon>Alteromonadales</taxon>
        <taxon>Psychromonadaceae</taxon>
        <taxon>Corallincola</taxon>
    </lineage>
</organism>
<gene>
    <name evidence="2" type="ORF">DU002_03450</name>
</gene>
<dbReference type="OrthoDB" id="5877124at2"/>
<reference evidence="2 3" key="1">
    <citation type="submission" date="2018-07" db="EMBL/GenBank/DDBJ databases">
        <title>Corallincola holothuriorum sp. nov., a new facultative anaerobe isolated from sea cucumber Apostichopus japonicus.</title>
        <authorList>
            <person name="Xia H."/>
        </authorList>
    </citation>
    <scope>NUCLEOTIDE SEQUENCE [LARGE SCALE GENOMIC DNA]</scope>
    <source>
        <strain evidence="2 3">C4</strain>
    </source>
</reference>
<keyword evidence="3" id="KW-1185">Reference proteome</keyword>
<feature type="signal peptide" evidence="1">
    <location>
        <begin position="1"/>
        <end position="19"/>
    </location>
</feature>
<evidence type="ECO:0000256" key="1">
    <source>
        <dbReference type="SAM" id="SignalP"/>
    </source>
</evidence>
<proteinExistence type="predicted"/>
<accession>A0A368NPZ4</accession>
<feature type="chain" id="PRO_5016869481" evidence="1">
    <location>
        <begin position="20"/>
        <end position="108"/>
    </location>
</feature>
<evidence type="ECO:0000313" key="2">
    <source>
        <dbReference type="EMBL" id="RCU51539.1"/>
    </source>
</evidence>
<protein>
    <submittedName>
        <fullName evidence="2">Uncharacterized protein</fullName>
    </submittedName>
</protein>
<dbReference type="AlphaFoldDB" id="A0A368NPZ4"/>
<comment type="caution">
    <text evidence="2">The sequence shown here is derived from an EMBL/GenBank/DDBJ whole genome shotgun (WGS) entry which is preliminary data.</text>
</comment>